<evidence type="ECO:0000313" key="2">
    <source>
        <dbReference type="Proteomes" id="UP000198906"/>
    </source>
</evidence>
<evidence type="ECO:0000313" key="1">
    <source>
        <dbReference type="EMBL" id="SCL17848.1"/>
    </source>
</evidence>
<proteinExistence type="predicted"/>
<organism evidence="1 2">
    <name type="scientific">Micromonospora inyonensis</name>
    <dbReference type="NCBI Taxonomy" id="47866"/>
    <lineage>
        <taxon>Bacteria</taxon>
        <taxon>Bacillati</taxon>
        <taxon>Actinomycetota</taxon>
        <taxon>Actinomycetes</taxon>
        <taxon>Micromonosporales</taxon>
        <taxon>Micromonosporaceae</taxon>
        <taxon>Micromonospora</taxon>
    </lineage>
</organism>
<sequence>MTVRASIVRAPATTMAATVIAAEVVLVTAGMSRRPSITAADNADPTAPRLCR</sequence>
<dbReference type="Proteomes" id="UP000198906">
    <property type="component" value="Unassembled WGS sequence"/>
</dbReference>
<reference evidence="2" key="1">
    <citation type="submission" date="2016-06" db="EMBL/GenBank/DDBJ databases">
        <authorList>
            <person name="Varghese N."/>
        </authorList>
    </citation>
    <scope>NUCLEOTIDE SEQUENCE [LARGE SCALE GENOMIC DNA]</scope>
    <source>
        <strain evidence="2">DSM 46123</strain>
    </source>
</reference>
<protein>
    <submittedName>
        <fullName evidence="1">Uncharacterized protein</fullName>
    </submittedName>
</protein>
<keyword evidence="2" id="KW-1185">Reference proteome</keyword>
<dbReference type="AlphaFoldDB" id="A0A1C6RL63"/>
<accession>A0A1C6RL63</accession>
<gene>
    <name evidence="1" type="ORF">GA0074694_2150</name>
</gene>
<dbReference type="EMBL" id="FMHU01000001">
    <property type="protein sequence ID" value="SCL17848.1"/>
    <property type="molecule type" value="Genomic_DNA"/>
</dbReference>
<name>A0A1C6RL63_9ACTN</name>